<dbReference type="PANTHER" id="PTHR11347">
    <property type="entry name" value="CYCLIC NUCLEOTIDE PHOSPHODIESTERASE"/>
    <property type="match status" value="1"/>
</dbReference>
<gene>
    <name evidence="5" type="primary">pde-5</name>
    <name evidence="5" type="ORF">AWC38_SpisGene25895</name>
</gene>
<dbReference type="GO" id="GO:0007165">
    <property type="term" value="P:signal transduction"/>
    <property type="evidence" value="ECO:0007669"/>
    <property type="project" value="InterPro"/>
</dbReference>
<dbReference type="EMBL" id="LSMT01000039">
    <property type="protein sequence ID" value="PFX31172.1"/>
    <property type="molecule type" value="Genomic_DNA"/>
</dbReference>
<comment type="caution">
    <text evidence="5">The sequence shown here is derived from an EMBL/GenBank/DDBJ whole genome shotgun (WGS) entry which is preliminary data.</text>
</comment>
<evidence type="ECO:0000259" key="4">
    <source>
        <dbReference type="PROSITE" id="PS51845"/>
    </source>
</evidence>
<dbReference type="OrthoDB" id="295473at2759"/>
<sequence>MIKNKSPLSHLYSTSTLERHHFKQGVFILETDGHNVLNALSTKQYKYTLELMEDAILATDLMLFFDNRAKLDDIIKNGKFSWSIPDHKRLVRRLLMTACDLCTSAKPWYIHITSVKKVFEEFYLQGDEEKLMGLTPVPMMDRARMSELPENQVSFLKGIVKPCYSTLISVLPMMESIMATIDLNLTSWENRIIQKQMQPLSPGGLQVPDGTDLRESASFFDY</sequence>
<evidence type="ECO:0000256" key="1">
    <source>
        <dbReference type="ARBA" id="ARBA00022723"/>
    </source>
</evidence>
<dbReference type="PRINTS" id="PR00387">
    <property type="entry name" value="PDIESTERASE1"/>
</dbReference>
<proteinExistence type="predicted"/>
<organism evidence="5 6">
    <name type="scientific">Stylophora pistillata</name>
    <name type="common">Smooth cauliflower coral</name>
    <dbReference type="NCBI Taxonomy" id="50429"/>
    <lineage>
        <taxon>Eukaryota</taxon>
        <taxon>Metazoa</taxon>
        <taxon>Cnidaria</taxon>
        <taxon>Anthozoa</taxon>
        <taxon>Hexacorallia</taxon>
        <taxon>Scleractinia</taxon>
        <taxon>Astrocoeniina</taxon>
        <taxon>Pocilloporidae</taxon>
        <taxon>Stylophora</taxon>
    </lineage>
</organism>
<name>A0A2B4SRK7_STYPI</name>
<keyword evidence="1 3" id="KW-0479">Metal-binding</keyword>
<evidence type="ECO:0000256" key="2">
    <source>
        <dbReference type="ARBA" id="ARBA00022801"/>
    </source>
</evidence>
<evidence type="ECO:0000313" key="6">
    <source>
        <dbReference type="Proteomes" id="UP000225706"/>
    </source>
</evidence>
<reference evidence="6" key="1">
    <citation type="journal article" date="2017" name="bioRxiv">
        <title>Comparative analysis of the genomes of Stylophora pistillata and Acropora digitifera provides evidence for extensive differences between species of corals.</title>
        <authorList>
            <person name="Voolstra C.R."/>
            <person name="Li Y."/>
            <person name="Liew Y.J."/>
            <person name="Baumgarten S."/>
            <person name="Zoccola D."/>
            <person name="Flot J.-F."/>
            <person name="Tambutte S."/>
            <person name="Allemand D."/>
            <person name="Aranda M."/>
        </authorList>
    </citation>
    <scope>NUCLEOTIDE SEQUENCE [LARGE SCALE GENOMIC DNA]</scope>
</reference>
<evidence type="ECO:0000313" key="5">
    <source>
        <dbReference type="EMBL" id="PFX31172.1"/>
    </source>
</evidence>
<dbReference type="Proteomes" id="UP000225706">
    <property type="component" value="Unassembled WGS sequence"/>
</dbReference>
<dbReference type="GO" id="GO:0004114">
    <property type="term" value="F:3',5'-cyclic-nucleotide phosphodiesterase activity"/>
    <property type="evidence" value="ECO:0007669"/>
    <property type="project" value="InterPro"/>
</dbReference>
<dbReference type="PROSITE" id="PS51845">
    <property type="entry name" value="PDEASE_I_2"/>
    <property type="match status" value="1"/>
</dbReference>
<dbReference type="STRING" id="50429.A0A2B4SRK7"/>
<protein>
    <submittedName>
        <fullName evidence="5">Putative 3',5'-cyclic phosphodiesterase pde-5</fullName>
    </submittedName>
</protein>
<dbReference type="AlphaFoldDB" id="A0A2B4SRK7"/>
<dbReference type="Gene3D" id="1.10.1300.10">
    <property type="entry name" value="3'5'-cyclic nucleotide phosphodiesterase, catalytic domain"/>
    <property type="match status" value="1"/>
</dbReference>
<keyword evidence="6" id="KW-1185">Reference proteome</keyword>
<dbReference type="SUPFAM" id="SSF109604">
    <property type="entry name" value="HD-domain/PDEase-like"/>
    <property type="match status" value="1"/>
</dbReference>
<dbReference type="InterPro" id="IPR023088">
    <property type="entry name" value="PDEase"/>
</dbReference>
<keyword evidence="2" id="KW-0378">Hydrolase</keyword>
<dbReference type="GO" id="GO:0046872">
    <property type="term" value="F:metal ion binding"/>
    <property type="evidence" value="ECO:0007669"/>
    <property type="project" value="UniProtKB-KW"/>
</dbReference>
<dbReference type="InterPro" id="IPR036971">
    <property type="entry name" value="PDEase_catalytic_dom_sf"/>
</dbReference>
<accession>A0A2B4SRK7</accession>
<feature type="binding site" evidence="3">
    <location>
        <position position="100"/>
    </location>
    <ligand>
        <name>Zn(2+)</name>
        <dbReference type="ChEBI" id="CHEBI:29105"/>
        <label>1</label>
    </ligand>
</feature>
<dbReference type="Pfam" id="PF00233">
    <property type="entry name" value="PDEase_I"/>
    <property type="match status" value="1"/>
</dbReference>
<feature type="domain" description="PDEase" evidence="4">
    <location>
        <begin position="1"/>
        <end position="195"/>
    </location>
</feature>
<evidence type="ECO:0000256" key="3">
    <source>
        <dbReference type="PIRSR" id="PIRSR623088-3"/>
    </source>
</evidence>
<dbReference type="InterPro" id="IPR002073">
    <property type="entry name" value="PDEase_catalytic_dom"/>
</dbReference>